<feature type="compositionally biased region" description="Basic residues" evidence="1">
    <location>
        <begin position="64"/>
        <end position="75"/>
    </location>
</feature>
<feature type="compositionally biased region" description="Polar residues" evidence="1">
    <location>
        <begin position="111"/>
        <end position="126"/>
    </location>
</feature>
<evidence type="ECO:0000313" key="3">
    <source>
        <dbReference type="Proteomes" id="UP000008383"/>
    </source>
</evidence>
<dbReference type="GeneID" id="9580544"/>
<feature type="compositionally biased region" description="Basic and acidic residues" evidence="1">
    <location>
        <begin position="76"/>
        <end position="106"/>
    </location>
</feature>
<dbReference type="EMBL" id="ACYE01000049">
    <property type="protein sequence ID" value="EFE44441.1"/>
    <property type="molecule type" value="Genomic_DNA"/>
</dbReference>
<evidence type="ECO:0000256" key="1">
    <source>
        <dbReference type="SAM" id="MobiDB-lite"/>
    </source>
</evidence>
<dbReference type="Proteomes" id="UP000008383">
    <property type="component" value="Unassembled WGS sequence"/>
</dbReference>
<dbReference type="HOGENOM" id="CLU_1983181_0_0_1"/>
<feature type="region of interest" description="Disordered" evidence="1">
    <location>
        <begin position="52"/>
        <end position="126"/>
    </location>
</feature>
<accession>D4D143</accession>
<keyword evidence="3" id="KW-1185">Reference proteome</keyword>
<proteinExistence type="predicted"/>
<feature type="compositionally biased region" description="Polar residues" evidence="1">
    <location>
        <begin position="1"/>
        <end position="14"/>
    </location>
</feature>
<evidence type="ECO:0000313" key="2">
    <source>
        <dbReference type="EMBL" id="EFE44441.1"/>
    </source>
</evidence>
<feature type="region of interest" description="Disordered" evidence="1">
    <location>
        <begin position="1"/>
        <end position="25"/>
    </location>
</feature>
<gene>
    <name evidence="2" type="ORF">TRV_00790</name>
</gene>
<dbReference type="AlphaFoldDB" id="D4D143"/>
<dbReference type="KEGG" id="tve:TRV_00790"/>
<dbReference type="RefSeq" id="XP_003025052.1">
    <property type="nucleotide sequence ID" value="XM_003025006.1"/>
</dbReference>
<comment type="caution">
    <text evidence="2">The sequence shown here is derived from an EMBL/GenBank/DDBJ whole genome shotgun (WGS) entry which is preliminary data.</text>
</comment>
<reference evidence="3" key="1">
    <citation type="journal article" date="2011" name="Genome Biol.">
        <title>Comparative and functional genomics provide insights into the pathogenicity of dermatophytic fungi.</title>
        <authorList>
            <person name="Burmester A."/>
            <person name="Shelest E."/>
            <person name="Gloeckner G."/>
            <person name="Heddergott C."/>
            <person name="Schindler S."/>
            <person name="Staib P."/>
            <person name="Heidel A."/>
            <person name="Felder M."/>
            <person name="Petzold A."/>
            <person name="Szafranski K."/>
            <person name="Feuermann M."/>
            <person name="Pedruzzi I."/>
            <person name="Priebe S."/>
            <person name="Groth M."/>
            <person name="Winkler R."/>
            <person name="Li W."/>
            <person name="Kniemeyer O."/>
            <person name="Schroeckh V."/>
            <person name="Hertweck C."/>
            <person name="Hube B."/>
            <person name="White T.C."/>
            <person name="Platzer M."/>
            <person name="Guthke R."/>
            <person name="Heitman J."/>
            <person name="Woestemeyer J."/>
            <person name="Zipfel P.F."/>
            <person name="Monod M."/>
            <person name="Brakhage A.A."/>
        </authorList>
    </citation>
    <scope>NUCLEOTIDE SEQUENCE [LARGE SCALE GENOMIC DNA]</scope>
    <source>
        <strain evidence="3">HKI 0517</strain>
    </source>
</reference>
<name>D4D143_TRIVH</name>
<organism evidence="2 3">
    <name type="scientific">Trichophyton verrucosum (strain HKI 0517)</name>
    <dbReference type="NCBI Taxonomy" id="663202"/>
    <lineage>
        <taxon>Eukaryota</taxon>
        <taxon>Fungi</taxon>
        <taxon>Dikarya</taxon>
        <taxon>Ascomycota</taxon>
        <taxon>Pezizomycotina</taxon>
        <taxon>Eurotiomycetes</taxon>
        <taxon>Eurotiomycetidae</taxon>
        <taxon>Onygenales</taxon>
        <taxon>Arthrodermataceae</taxon>
        <taxon>Trichophyton</taxon>
    </lineage>
</organism>
<sequence length="126" mass="14173">MGQLAARNSLSPQRSKLAPKRPTSHAHLAAIVEPKLAVDGWEVDIAGWAHKKRVDGKATTSTSSKRHRVKHKKRQRENEKKEKEQLIRGRTKQRAEEAAQEKERRRAPGSQMGQRAASQPASQREG</sequence>
<protein>
    <submittedName>
        <fullName evidence="2">Uncharacterized protein</fullName>
    </submittedName>
</protein>